<protein>
    <submittedName>
        <fullName evidence="4">Alpha/beta hydrolase</fullName>
    </submittedName>
</protein>
<proteinExistence type="inferred from homology"/>
<keyword evidence="2 4" id="KW-0378">Hydrolase</keyword>
<comment type="similarity">
    <text evidence="1">Belongs to the AB hydrolase superfamily.</text>
</comment>
<dbReference type="EMBL" id="JASJOU010000003">
    <property type="protein sequence ID" value="MDJ1501518.1"/>
    <property type="molecule type" value="Genomic_DNA"/>
</dbReference>
<evidence type="ECO:0000259" key="3">
    <source>
        <dbReference type="Pfam" id="PF00561"/>
    </source>
</evidence>
<reference evidence="4" key="1">
    <citation type="submission" date="2023-05" db="EMBL/GenBank/DDBJ databases">
        <authorList>
            <person name="Zhang X."/>
        </authorList>
    </citation>
    <scope>NUCLEOTIDE SEQUENCE</scope>
    <source>
        <strain evidence="4">BD1B2-1</strain>
    </source>
</reference>
<evidence type="ECO:0000256" key="2">
    <source>
        <dbReference type="ARBA" id="ARBA00022801"/>
    </source>
</evidence>
<dbReference type="InterPro" id="IPR029058">
    <property type="entry name" value="AB_hydrolase_fold"/>
</dbReference>
<dbReference type="PANTHER" id="PTHR43039">
    <property type="entry name" value="ESTERASE-RELATED"/>
    <property type="match status" value="1"/>
</dbReference>
<dbReference type="SUPFAM" id="SSF53474">
    <property type="entry name" value="alpha/beta-Hydrolases"/>
    <property type="match status" value="1"/>
</dbReference>
<evidence type="ECO:0000313" key="5">
    <source>
        <dbReference type="Proteomes" id="UP001232063"/>
    </source>
</evidence>
<sequence length="270" mass="29705">MSVTASDFLVQHNVSIIGESSKPTIVFAHGFGTDQSAWRFVKDAFADKYRLILFDNAGSGKVDPALYSPLLYNSLYSYVGDLLQVCSDLLLKDVILIGHSVSGMLGLLASIQSPHFFSKLICLSSSPRYLNDSDSGYIGGFEQADLDQLYDNMQQNYFTWVSGFAPLAMNMPHRPGLGNEFARTLGEIRPDIALSVSRTIFQSDHRKDLPAVQKPVLLIHAHEDIAVPHQVGAYLNASIRESNLLYINAKGHFPHMSAPGEVIQAIGTFL</sequence>
<dbReference type="RefSeq" id="WP_314510993.1">
    <property type="nucleotide sequence ID" value="NZ_JASJOU010000003.1"/>
</dbReference>
<dbReference type="PRINTS" id="PR00111">
    <property type="entry name" value="ABHYDROLASE"/>
</dbReference>
<evidence type="ECO:0000313" key="4">
    <source>
        <dbReference type="EMBL" id="MDJ1501518.1"/>
    </source>
</evidence>
<dbReference type="InterPro" id="IPR000073">
    <property type="entry name" value="AB_hydrolase_1"/>
</dbReference>
<dbReference type="Gene3D" id="3.40.50.1820">
    <property type="entry name" value="alpha/beta hydrolase"/>
    <property type="match status" value="1"/>
</dbReference>
<gene>
    <name evidence="4" type="ORF">QNI22_12705</name>
</gene>
<dbReference type="GO" id="GO:0016787">
    <property type="term" value="F:hydrolase activity"/>
    <property type="evidence" value="ECO:0007669"/>
    <property type="project" value="UniProtKB-KW"/>
</dbReference>
<keyword evidence="5" id="KW-1185">Reference proteome</keyword>
<feature type="domain" description="AB hydrolase-1" evidence="3">
    <location>
        <begin position="23"/>
        <end position="258"/>
    </location>
</feature>
<dbReference type="Proteomes" id="UP001232063">
    <property type="component" value="Unassembled WGS sequence"/>
</dbReference>
<dbReference type="Pfam" id="PF00561">
    <property type="entry name" value="Abhydrolase_1"/>
    <property type="match status" value="1"/>
</dbReference>
<name>A0AAE3R657_9BACT</name>
<dbReference type="FunFam" id="3.40.50.1820:FF:000042">
    <property type="entry name" value="probable strigolactone esterase DAD2"/>
    <property type="match status" value="1"/>
</dbReference>
<comment type="caution">
    <text evidence="4">The sequence shown here is derived from an EMBL/GenBank/DDBJ whole genome shotgun (WGS) entry which is preliminary data.</text>
</comment>
<dbReference type="AlphaFoldDB" id="A0AAE3R657"/>
<organism evidence="4 5">
    <name type="scientific">Xanthocytophaga agilis</name>
    <dbReference type="NCBI Taxonomy" id="3048010"/>
    <lineage>
        <taxon>Bacteria</taxon>
        <taxon>Pseudomonadati</taxon>
        <taxon>Bacteroidota</taxon>
        <taxon>Cytophagia</taxon>
        <taxon>Cytophagales</taxon>
        <taxon>Rhodocytophagaceae</taxon>
        <taxon>Xanthocytophaga</taxon>
    </lineage>
</organism>
<evidence type="ECO:0000256" key="1">
    <source>
        <dbReference type="ARBA" id="ARBA00008645"/>
    </source>
</evidence>
<accession>A0AAE3R657</accession>